<organism evidence="2 3">
    <name type="scientific">Gordonia alkaliphila</name>
    <dbReference type="NCBI Taxonomy" id="1053547"/>
    <lineage>
        <taxon>Bacteria</taxon>
        <taxon>Bacillati</taxon>
        <taxon>Actinomycetota</taxon>
        <taxon>Actinomycetes</taxon>
        <taxon>Mycobacteriales</taxon>
        <taxon>Gordoniaceae</taxon>
        <taxon>Gordonia</taxon>
    </lineage>
</organism>
<sequence>MLIIGIILWGMLIGAAAQWILGSSKGSGVNWGMALGAGVLGSFVGGALGSLIAGEGFAFEPSGIIWSLVGALIVTSIWVWVDRKNADAS</sequence>
<keyword evidence="1" id="KW-0472">Membrane</keyword>
<keyword evidence="3" id="KW-1185">Reference proteome</keyword>
<keyword evidence="1" id="KW-1133">Transmembrane helix</keyword>
<keyword evidence="1" id="KW-0812">Transmembrane</keyword>
<reference evidence="3" key="1">
    <citation type="journal article" date="2019" name="Int. J. Syst. Evol. Microbiol.">
        <title>The Global Catalogue of Microorganisms (GCM) 10K type strain sequencing project: providing services to taxonomists for standard genome sequencing and annotation.</title>
        <authorList>
            <consortium name="The Broad Institute Genomics Platform"/>
            <consortium name="The Broad Institute Genome Sequencing Center for Infectious Disease"/>
            <person name="Wu L."/>
            <person name="Ma J."/>
        </authorList>
    </citation>
    <scope>NUCLEOTIDE SEQUENCE [LARGE SCALE GENOMIC DNA]</scope>
    <source>
        <strain evidence="3">JCM 18077</strain>
    </source>
</reference>
<dbReference type="RefSeq" id="WP_246996311.1">
    <property type="nucleotide sequence ID" value="NZ_BAABIE010000008.1"/>
</dbReference>
<accession>A0ABP8Z943</accession>
<comment type="caution">
    <text evidence="2">The sequence shown here is derived from an EMBL/GenBank/DDBJ whole genome shotgun (WGS) entry which is preliminary data.</text>
</comment>
<proteinExistence type="predicted"/>
<evidence type="ECO:0000313" key="2">
    <source>
        <dbReference type="EMBL" id="GAA4750185.1"/>
    </source>
</evidence>
<evidence type="ECO:0000256" key="1">
    <source>
        <dbReference type="SAM" id="Phobius"/>
    </source>
</evidence>
<gene>
    <name evidence="2" type="ORF">GCM10023217_20780</name>
</gene>
<feature type="transmembrane region" description="Helical" evidence="1">
    <location>
        <begin position="33"/>
        <end position="52"/>
    </location>
</feature>
<dbReference type="EMBL" id="BAABIE010000008">
    <property type="protein sequence ID" value="GAA4750185.1"/>
    <property type="molecule type" value="Genomic_DNA"/>
</dbReference>
<feature type="transmembrane region" description="Helical" evidence="1">
    <location>
        <begin position="64"/>
        <end position="81"/>
    </location>
</feature>
<evidence type="ECO:0000313" key="3">
    <source>
        <dbReference type="Proteomes" id="UP001500822"/>
    </source>
</evidence>
<name>A0ABP8Z943_9ACTN</name>
<dbReference type="Proteomes" id="UP001500822">
    <property type="component" value="Unassembled WGS sequence"/>
</dbReference>
<protein>
    <recommendedName>
        <fullName evidence="4">GlsB/YeaQ/YmgE family stress response membrane protein</fullName>
    </recommendedName>
</protein>
<evidence type="ECO:0008006" key="4">
    <source>
        <dbReference type="Google" id="ProtNLM"/>
    </source>
</evidence>